<dbReference type="AlphaFoldDB" id="A0A8T1TQQ7"/>
<comment type="caution">
    <text evidence="1">The sequence shown here is derived from an EMBL/GenBank/DDBJ whole genome shotgun (WGS) entry which is preliminary data.</text>
</comment>
<dbReference type="OrthoDB" id="90027at2759"/>
<dbReference type="EMBL" id="JAENGZ010001881">
    <property type="protein sequence ID" value="KAG6945807.1"/>
    <property type="molecule type" value="Genomic_DNA"/>
</dbReference>
<gene>
    <name evidence="1" type="ORF">JG687_00017074</name>
</gene>
<proteinExistence type="predicted"/>
<sequence>MRRLTDDVGPLFVVIDDIGVPFSHTKLDDKEKRDQFMMFCETVLFPLLPVRNLFFLVVGRNSFLSYGKLDPTSAQGMKTISVNFERLSLNLLRPNAIENIIENTYVDNANTETIKDHCKLTDDQVEDVAIHLYKTTFGHPRKLLGALKKSRSYDELMMSTGVQDTYIDWIQFGNRLRYYQTPLRYMMDHVLSKTNTLINMSTLWRDTKSNYTPCDHIANRFGIA</sequence>
<evidence type="ECO:0000313" key="1">
    <source>
        <dbReference type="EMBL" id="KAG6945807.1"/>
    </source>
</evidence>
<accession>A0A8T1TQQ7</accession>
<reference evidence="1" key="1">
    <citation type="submission" date="2021-01" db="EMBL/GenBank/DDBJ databases">
        <title>Phytophthora aleatoria, a newly-described species from Pinus radiata is distinct from Phytophthora cactorum isolates based on comparative genomics.</title>
        <authorList>
            <person name="Mcdougal R."/>
            <person name="Panda P."/>
            <person name="Williams N."/>
            <person name="Studholme D.J."/>
        </authorList>
    </citation>
    <scope>NUCLEOTIDE SEQUENCE</scope>
    <source>
        <strain evidence="1">NZFS 3830</strain>
    </source>
</reference>
<evidence type="ECO:0000313" key="2">
    <source>
        <dbReference type="Proteomes" id="UP000688947"/>
    </source>
</evidence>
<organism evidence="1 2">
    <name type="scientific">Phytophthora cactorum</name>
    <dbReference type="NCBI Taxonomy" id="29920"/>
    <lineage>
        <taxon>Eukaryota</taxon>
        <taxon>Sar</taxon>
        <taxon>Stramenopiles</taxon>
        <taxon>Oomycota</taxon>
        <taxon>Peronosporomycetes</taxon>
        <taxon>Peronosporales</taxon>
        <taxon>Peronosporaceae</taxon>
        <taxon>Phytophthora</taxon>
    </lineage>
</organism>
<dbReference type="Proteomes" id="UP000688947">
    <property type="component" value="Unassembled WGS sequence"/>
</dbReference>
<name>A0A8T1TQQ7_9STRA</name>
<dbReference type="VEuPathDB" id="FungiDB:PC110_g12302"/>
<protein>
    <submittedName>
        <fullName evidence="1">Uncharacterized protein</fullName>
    </submittedName>
</protein>